<protein>
    <submittedName>
        <fullName evidence="3">Crustin-like protein</fullName>
    </submittedName>
</protein>
<dbReference type="SUPFAM" id="SSF57256">
    <property type="entry name" value="Elafin-like"/>
    <property type="match status" value="1"/>
</dbReference>
<dbReference type="Gene3D" id="4.10.75.10">
    <property type="entry name" value="Elafin-like"/>
    <property type="match status" value="1"/>
</dbReference>
<proteinExistence type="evidence at transcript level"/>
<dbReference type="InterPro" id="IPR008197">
    <property type="entry name" value="WAP_dom"/>
</dbReference>
<accession>A0A0F6MVX9</accession>
<dbReference type="GO" id="GO:0005576">
    <property type="term" value="C:extracellular region"/>
    <property type="evidence" value="ECO:0007669"/>
    <property type="project" value="InterPro"/>
</dbReference>
<organism evidence="3">
    <name type="scientific">Macrobrachium rosenbergii</name>
    <name type="common">Giant fresh water prawn</name>
    <dbReference type="NCBI Taxonomy" id="79674"/>
    <lineage>
        <taxon>Eukaryota</taxon>
        <taxon>Metazoa</taxon>
        <taxon>Ecdysozoa</taxon>
        <taxon>Arthropoda</taxon>
        <taxon>Crustacea</taxon>
        <taxon>Multicrustacea</taxon>
        <taxon>Malacostraca</taxon>
        <taxon>Eumalacostraca</taxon>
        <taxon>Eucarida</taxon>
        <taxon>Decapoda</taxon>
        <taxon>Pleocyemata</taxon>
        <taxon>Caridea</taxon>
        <taxon>Palaemonoidea</taxon>
        <taxon>Palaemonidae</taxon>
        <taxon>Macrobrachium</taxon>
    </lineage>
</organism>
<evidence type="ECO:0000313" key="3">
    <source>
        <dbReference type="EMBL" id="AGF92153.1"/>
    </source>
</evidence>
<evidence type="ECO:0000259" key="2">
    <source>
        <dbReference type="PROSITE" id="PS51390"/>
    </source>
</evidence>
<sequence length="130" mass="13638">MKGLLVCSLAVIGVVVGLPQQADKKFLSGAGIGPGGIFPGGPGSVPPATCRYWCRTPQGQAYCCEGIDEPEGPVGVKIGSCPRVRPQCPPVRTFGPPSPCSNDFKCFGSDKCCYDICLEQHVCKPLSFFG</sequence>
<reference evidence="3" key="1">
    <citation type="submission" date="2012-06" db="EMBL/GenBank/DDBJ databases">
        <title>Identification and characterization of crustin in Macrobrachium Rosenbergii challenged with Blastocystis hominis, Vibrio parahaemolyticus and White Spot syndrome virus.</title>
        <authorList>
            <person name="Nagaretnam I."/>
            <person name="Kwong Q.B."/>
            <person name="Arockiaraj J."/>
            <person name="Shawal M.I."/>
            <person name="Tiruvayipati S."/>
            <person name="Mohamed Z."/>
            <person name="Bhassu S."/>
        </authorList>
    </citation>
    <scope>NUCLEOTIDE SEQUENCE</scope>
</reference>
<feature type="signal peptide" evidence="1">
    <location>
        <begin position="1"/>
        <end position="17"/>
    </location>
</feature>
<feature type="chain" id="PRO_5002508071" evidence="1">
    <location>
        <begin position="18"/>
        <end position="130"/>
    </location>
</feature>
<dbReference type="Pfam" id="PF00095">
    <property type="entry name" value="WAP"/>
    <property type="match status" value="1"/>
</dbReference>
<dbReference type="EMBL" id="JX188056">
    <property type="protein sequence ID" value="AGF92153.1"/>
    <property type="molecule type" value="mRNA"/>
</dbReference>
<dbReference type="PROSITE" id="PS51390">
    <property type="entry name" value="WAP"/>
    <property type="match status" value="1"/>
</dbReference>
<evidence type="ECO:0000256" key="1">
    <source>
        <dbReference type="SAM" id="SignalP"/>
    </source>
</evidence>
<keyword evidence="1" id="KW-0732">Signal</keyword>
<name>A0A0F6MVX9_MACRS</name>
<dbReference type="InterPro" id="IPR036645">
    <property type="entry name" value="Elafin-like_sf"/>
</dbReference>
<dbReference type="AlphaFoldDB" id="A0A0F6MVX9"/>
<dbReference type="GO" id="GO:0030414">
    <property type="term" value="F:peptidase inhibitor activity"/>
    <property type="evidence" value="ECO:0007669"/>
    <property type="project" value="InterPro"/>
</dbReference>
<feature type="domain" description="WAP" evidence="2">
    <location>
        <begin position="74"/>
        <end position="127"/>
    </location>
</feature>